<dbReference type="PRINTS" id="PR01415">
    <property type="entry name" value="ANKYRIN"/>
</dbReference>
<evidence type="ECO:0000256" key="3">
    <source>
        <dbReference type="PROSITE-ProRule" id="PRU00023"/>
    </source>
</evidence>
<feature type="repeat" description="ANK" evidence="3">
    <location>
        <begin position="741"/>
        <end position="773"/>
    </location>
</feature>
<evidence type="ECO:0000256" key="2">
    <source>
        <dbReference type="ARBA" id="ARBA00023043"/>
    </source>
</evidence>
<dbReference type="Pfam" id="PF00023">
    <property type="entry name" value="Ank"/>
    <property type="match status" value="1"/>
</dbReference>
<evidence type="ECO:0000256" key="4">
    <source>
        <dbReference type="SAM" id="MobiDB-lite"/>
    </source>
</evidence>
<feature type="repeat" description="ANK" evidence="3">
    <location>
        <begin position="319"/>
        <end position="351"/>
    </location>
</feature>
<keyword evidence="2 3" id="KW-0040">ANK repeat</keyword>
<proteinExistence type="predicted"/>
<feature type="repeat" description="ANK" evidence="3">
    <location>
        <begin position="589"/>
        <end position="623"/>
    </location>
</feature>
<dbReference type="Gene3D" id="1.25.40.20">
    <property type="entry name" value="Ankyrin repeat-containing domain"/>
    <property type="match status" value="3"/>
</dbReference>
<feature type="compositionally biased region" description="Low complexity" evidence="4">
    <location>
        <begin position="1114"/>
        <end position="1128"/>
    </location>
</feature>
<sequence>MLGGINPFKIAPFKSDDVDIELRSQELKKDPEFLSLVAMMLCEHCDASEADGVCEVLGFTLQHLPAQRDLEKAVIGLCRLTGNSESIPPVALLEEFDYEEVSLTYTLPLVFDADCMILDAFCVRASVIHALGAVSCSDSAHAHKANFLLFQLLLNRYGEGVPGASEMTLVWLLRYMNSGGYDQTGHFVARIFDALGVQHDKEIPLQALLRQGALKGSHTAFEDLKKYYPDAYDETLALFRECGGAMRMTQRSALFPWVDTSSFEGITDAIEESPGVELCDIHVTENQDTLLHCAARSGYLRVVQGLISMGMEVNVVNYLGETPLLAASRAGHYEVSRYLMEAGAGADKTSIFGKGPIHFLPFFDDQHVDSVSKLMVRNGAVVDKRATENPRAAEHGFWVHSPFSPLHYAVMRNHLASIRALLRLGADPYAKDKGRSAIRWACLLCHAEALDMMVAASSRMLSSENSEPGSLAEGVLNPKNRLENIKEYGGNYENAKIATLKVLDKYKAINYRDINDSGKHTVLLRAVMAGYPTVVNYLLTHTPSKQHLDVDYLGETPLTLAIHMGYKDVFEVLLRHGADIHLRCMALPNGGSYLHFCAFEGHQDVFFPEQLLKHGALVDQIDEKRGTPFTWAVFIGNYPVADLLLQHGADRDGAYEGYTLLDFFLARSLPLKGIKYMMTCKSNPERPPPSFICAPRSGGNVFHAIADAGPEAEKTAETKAIFRYLQELWPGEEHINTCNRTGLSPLEKAVARSKEDLVNMMIAAGADPNLGSMGPLYRALGKQNWANEQIRKVGGRWMTRRTKKIVDNIVVILKEAGARVDTYPLTGCPKPFDVSRVFQGMTTEDFEMGHRMMLAGFRDIEAGVTGRYGQAAEERRPAESLMASLENNPAGRGILPVVRELFSQTDATENTPPRAPENTQLNWREMSERRKGQPGMAPGMAAGSTNGTQLPKARSEVSRSSSPKRSVNPGSGISQSSSLDSNPLLPSSRELETSTNASSPSNGSSSALACRPPPRKVGSSPGARRDISQSFPSNVTSTEPPYRKQPRYSISSRAGRSPPPSLLDTPVPSSLSPSSPDIFSPTHRGISQLSPSMATPAPGNNCPPPLQPVPVPLHSPSEASSSSSVSGSMTMATVIRETRSALAASSSQALSQPLSPHQGISQLSPSFQQTPHTPHRSSSSFRQYIPWTIPHQKPPHEILDSLRPAILPLLTALVDSRHSNAIPRRNLKICLESHLCMPNLIDLKWDPAAPLGSSSVKELQSGVNKMLRGFSIVINLKLRVEMCGERGTRTMLRVLIDEDGGIMGGDGWLRTEGAGWEDLERIEAGIMFP</sequence>
<organism evidence="5 6">
    <name type="scientific">Tuber aestivum</name>
    <name type="common">summer truffle</name>
    <dbReference type="NCBI Taxonomy" id="59557"/>
    <lineage>
        <taxon>Eukaryota</taxon>
        <taxon>Fungi</taxon>
        <taxon>Dikarya</taxon>
        <taxon>Ascomycota</taxon>
        <taxon>Pezizomycotina</taxon>
        <taxon>Pezizomycetes</taxon>
        <taxon>Pezizales</taxon>
        <taxon>Tuberaceae</taxon>
        <taxon>Tuber</taxon>
    </lineage>
</organism>
<feature type="repeat" description="ANK" evidence="3">
    <location>
        <begin position="286"/>
        <end position="318"/>
    </location>
</feature>
<accession>A0A292PS27</accession>
<gene>
    <name evidence="5" type="ORF">GSTUAT00005593001</name>
</gene>
<evidence type="ECO:0000313" key="5">
    <source>
        <dbReference type="EMBL" id="CUS10336.1"/>
    </source>
</evidence>
<feature type="compositionally biased region" description="Low complexity" evidence="4">
    <location>
        <begin position="1062"/>
        <end position="1081"/>
    </location>
</feature>
<dbReference type="InterPro" id="IPR036770">
    <property type="entry name" value="Ankyrin_rpt-contain_sf"/>
</dbReference>
<feature type="region of interest" description="Disordered" evidence="4">
    <location>
        <begin position="1144"/>
        <end position="1179"/>
    </location>
</feature>
<feature type="compositionally biased region" description="Low complexity" evidence="4">
    <location>
        <begin position="958"/>
        <end position="1007"/>
    </location>
</feature>
<dbReference type="InterPro" id="IPR002110">
    <property type="entry name" value="Ankyrin_rpt"/>
</dbReference>
<keyword evidence="6" id="KW-1185">Reference proteome</keyword>
<feature type="compositionally biased region" description="Pro residues" evidence="4">
    <location>
        <begin position="1101"/>
        <end position="1113"/>
    </location>
</feature>
<dbReference type="PROSITE" id="PS50088">
    <property type="entry name" value="ANK_REPEAT"/>
    <property type="match status" value="6"/>
</dbReference>
<protein>
    <submittedName>
        <fullName evidence="5">Uncharacterized protein</fullName>
    </submittedName>
</protein>
<feature type="compositionally biased region" description="Polar residues" evidence="4">
    <location>
        <begin position="1158"/>
        <end position="1179"/>
    </location>
</feature>
<evidence type="ECO:0000313" key="6">
    <source>
        <dbReference type="Proteomes" id="UP001412239"/>
    </source>
</evidence>
<feature type="compositionally biased region" description="Low complexity" evidence="4">
    <location>
        <begin position="934"/>
        <end position="943"/>
    </location>
</feature>
<dbReference type="EMBL" id="LN891050">
    <property type="protein sequence ID" value="CUS10336.1"/>
    <property type="molecule type" value="Genomic_DNA"/>
</dbReference>
<feature type="compositionally biased region" description="Low complexity" evidence="4">
    <location>
        <begin position="1144"/>
        <end position="1156"/>
    </location>
</feature>
<feature type="repeat" description="ANK" evidence="3">
    <location>
        <begin position="553"/>
        <end position="585"/>
    </location>
</feature>
<dbReference type="PANTHER" id="PTHR24171:SF9">
    <property type="entry name" value="ANKYRIN REPEAT DOMAIN-CONTAINING PROTEIN 39"/>
    <property type="match status" value="1"/>
</dbReference>
<reference evidence="5" key="1">
    <citation type="submission" date="2015-10" db="EMBL/GenBank/DDBJ databases">
        <authorList>
            <person name="Regsiter A."/>
            <person name="william w."/>
        </authorList>
    </citation>
    <scope>NUCLEOTIDE SEQUENCE</scope>
    <source>
        <strain evidence="5">Montdore</strain>
    </source>
</reference>
<keyword evidence="1" id="KW-0677">Repeat</keyword>
<feature type="compositionally biased region" description="Polar residues" evidence="4">
    <location>
        <begin position="1028"/>
        <end position="1039"/>
    </location>
</feature>
<feature type="compositionally biased region" description="Polar residues" evidence="4">
    <location>
        <begin position="904"/>
        <end position="922"/>
    </location>
</feature>
<dbReference type="SUPFAM" id="SSF48403">
    <property type="entry name" value="Ankyrin repeat"/>
    <property type="match status" value="1"/>
</dbReference>
<dbReference type="Pfam" id="PF12796">
    <property type="entry name" value="Ank_2"/>
    <property type="match status" value="2"/>
</dbReference>
<dbReference type="PROSITE" id="PS50297">
    <property type="entry name" value="ANK_REP_REGION"/>
    <property type="match status" value="5"/>
</dbReference>
<dbReference type="SMART" id="SM00248">
    <property type="entry name" value="ANK"/>
    <property type="match status" value="9"/>
</dbReference>
<name>A0A292PS27_9PEZI</name>
<dbReference type="PANTHER" id="PTHR24171">
    <property type="entry name" value="ANKYRIN REPEAT DOMAIN-CONTAINING PROTEIN 39-RELATED"/>
    <property type="match status" value="1"/>
</dbReference>
<evidence type="ECO:0000256" key="1">
    <source>
        <dbReference type="ARBA" id="ARBA00022737"/>
    </source>
</evidence>
<feature type="region of interest" description="Disordered" evidence="4">
    <location>
        <begin position="904"/>
        <end position="1129"/>
    </location>
</feature>
<feature type="repeat" description="ANK" evidence="3">
    <location>
        <begin position="401"/>
        <end position="433"/>
    </location>
</feature>
<dbReference type="Proteomes" id="UP001412239">
    <property type="component" value="Unassembled WGS sequence"/>
</dbReference>
<dbReference type="SUPFAM" id="SSF140860">
    <property type="entry name" value="Pseudo ankyrin repeat-like"/>
    <property type="match status" value="1"/>
</dbReference>